<dbReference type="OrthoDB" id="545169at2759"/>
<dbReference type="PANTHER" id="PTHR37417:SF2">
    <property type="entry name" value="67 KDA MYOSIN-CROSS-REACTIVE ANTIGEN FAMILY PROTEIN (AFU_ORTHOLOGUE AFUA_5G09970)"/>
    <property type="match status" value="1"/>
</dbReference>
<keyword evidence="2" id="KW-1185">Reference proteome</keyword>
<organism evidence="1 2">
    <name type="scientific">Penicillium desertorum</name>
    <dbReference type="NCBI Taxonomy" id="1303715"/>
    <lineage>
        <taxon>Eukaryota</taxon>
        <taxon>Fungi</taxon>
        <taxon>Dikarya</taxon>
        <taxon>Ascomycota</taxon>
        <taxon>Pezizomycotina</taxon>
        <taxon>Eurotiomycetes</taxon>
        <taxon>Eurotiomycetidae</taxon>
        <taxon>Eurotiales</taxon>
        <taxon>Aspergillaceae</taxon>
        <taxon>Penicillium</taxon>
    </lineage>
</organism>
<name>A0A9W9X7P3_9EURO</name>
<proteinExistence type="predicted"/>
<dbReference type="Pfam" id="PF06100">
    <property type="entry name" value="MCRA"/>
    <property type="match status" value="2"/>
</dbReference>
<dbReference type="Gene3D" id="3.50.50.60">
    <property type="entry name" value="FAD/NAD(P)-binding domain"/>
    <property type="match status" value="5"/>
</dbReference>
<dbReference type="Proteomes" id="UP001147760">
    <property type="component" value="Unassembled WGS sequence"/>
</dbReference>
<dbReference type="InterPro" id="IPR010354">
    <property type="entry name" value="Oleate_hydratase"/>
</dbReference>
<evidence type="ECO:0000313" key="1">
    <source>
        <dbReference type="EMBL" id="KAJ5485812.1"/>
    </source>
</evidence>
<dbReference type="GO" id="GO:0006631">
    <property type="term" value="P:fatty acid metabolic process"/>
    <property type="evidence" value="ECO:0007669"/>
    <property type="project" value="InterPro"/>
</dbReference>
<accession>A0A9W9X7P3</accession>
<dbReference type="GO" id="GO:0050151">
    <property type="term" value="F:oleate hydratase activity"/>
    <property type="evidence" value="ECO:0007669"/>
    <property type="project" value="InterPro"/>
</dbReference>
<dbReference type="Gene3D" id="3.30.9.80">
    <property type="match status" value="1"/>
</dbReference>
<reference evidence="1" key="1">
    <citation type="submission" date="2022-12" db="EMBL/GenBank/DDBJ databases">
        <authorList>
            <person name="Petersen C."/>
        </authorList>
    </citation>
    <scope>NUCLEOTIDE SEQUENCE</scope>
    <source>
        <strain evidence="1">IBT 17660</strain>
    </source>
</reference>
<evidence type="ECO:0000313" key="2">
    <source>
        <dbReference type="Proteomes" id="UP001147760"/>
    </source>
</evidence>
<reference evidence="1" key="2">
    <citation type="journal article" date="2023" name="IMA Fungus">
        <title>Comparative genomic study of the Penicillium genus elucidates a diverse pangenome and 15 lateral gene transfer events.</title>
        <authorList>
            <person name="Petersen C."/>
            <person name="Sorensen T."/>
            <person name="Nielsen M.R."/>
            <person name="Sondergaard T.E."/>
            <person name="Sorensen J.L."/>
            <person name="Fitzpatrick D.A."/>
            <person name="Frisvad J.C."/>
            <person name="Nielsen K.L."/>
        </authorList>
    </citation>
    <scope>NUCLEOTIDE SEQUENCE</scope>
    <source>
        <strain evidence="1">IBT 17660</strain>
    </source>
</reference>
<gene>
    <name evidence="1" type="ORF">N7530_000112</name>
</gene>
<comment type="caution">
    <text evidence="1">The sequence shown here is derived from an EMBL/GenBank/DDBJ whole genome shotgun (WGS) entry which is preliminary data.</text>
</comment>
<protein>
    <recommendedName>
        <fullName evidence="3">Oleate hydratase</fullName>
    </recommendedName>
</protein>
<dbReference type="GO" id="GO:0071949">
    <property type="term" value="F:FAD binding"/>
    <property type="evidence" value="ECO:0007669"/>
    <property type="project" value="InterPro"/>
</dbReference>
<dbReference type="PANTHER" id="PTHR37417">
    <property type="entry name" value="67 KDA MYOSIN-CROSS-REACTIVE ANTIGEN FAMILY PROTEIN (AFU_ORTHOLOGUE AFUA_5G09970)"/>
    <property type="match status" value="1"/>
</dbReference>
<dbReference type="InterPro" id="IPR036188">
    <property type="entry name" value="FAD/NAD-bd_sf"/>
</dbReference>
<dbReference type="AlphaFoldDB" id="A0A9W9X7P3"/>
<evidence type="ECO:0008006" key="3">
    <source>
        <dbReference type="Google" id="ProtNLM"/>
    </source>
</evidence>
<sequence length="1054" mass="119046">MSQPQFTDQRTTQNIDAWIFGSGTEALASAVYLIKDAKVHPPRIHIIDKHLFSEQISHRPGSWSDGYDQFAACLPVPAGLPMERLLASLPSTQSQGPSLLDEIQTAEANRVPKKRNVRTCFLAMTKGSVNHIPTDSLNLSTKHRIALIRLLCKRERYLSQRQVQDLLPEDFFQCPFWAIWSAQFGFQPWHSAAELRRSIRQYLPQFHSLSILSCLDITGYYQYESLYLPIYNFLQSCGVDFRYGVEVKDMQVSNDNVKQKVIGFNLVQGKLQLRKQLGENDIVIINIGSTISGSAVGTNNSTPVWQSLDADDLFDQNWSVWLDLGNKHKGLGNPYNFCTRQSESMMESFTITTQDLVLYDDLRSLSKCTSEAGAFIFLGDSNWKINLCIPAQPVFSSQPQDVRVLWGFAHAPRVEGNYVRRILLHSSGADILSEILAHLNLHYNPPLSRTVTIPRAMPRMGSLFLTRALNDRPSIMPLSNVGLVGPFTELSGYTCADVSYGIRTAKMAMEKTKKARIRDKRDPEQTEAWILGTGTASLASAFYLIKHAKVPPQKVHILESRDSLQEIWHHKGDPSSGYDQFGRCLPVPIGGPLKEILSCVPSAFPTTGRRVQSFLHAIQSAEVNRTFSTQVGSTCIVVQRDRKLQNIVTGSLDLNLKQRLNLVRLMPKGEKRLGRNHISDFFPQSFFETSFWAIWSAQFGLQPWHSATEFRRALRHYLGDFHNLSFLNCLDITGYYQFESIFLPICLFLESLDVDFQFDTKVRAIATTSDNDSRTISRLELSQNGFLTRKDLGPHDIVIATLGSTESGTAVGSNDHQPVMLSFDACDQFDENWSLWLTLAPTGRDFGNPYTFRTRRPQSMVESFTITTEELNFFNYLTSLSQSTLATGALIVLRESQWKLNLCIPAQPVFQYQPEDVRVLWGFALFPEGIGDYVKKPMLQCSGAEIMTELLKHLNYPSELVFRHTVNIPRVMPRMSAIFLAHSRDERPDVVRRSTSNIGLVGQFVEIPQYSCIDMSYAARSAQMVVSGLMGIDIPSAEVRRSLTALLIRILLWK</sequence>
<dbReference type="EMBL" id="JAPWDO010000001">
    <property type="protein sequence ID" value="KAJ5485812.1"/>
    <property type="molecule type" value="Genomic_DNA"/>
</dbReference>